<protein>
    <submittedName>
        <fullName evidence="1">Uncharacterized protein</fullName>
    </submittedName>
</protein>
<evidence type="ECO:0000313" key="1">
    <source>
        <dbReference type="EMBL" id="CEK95050.1"/>
    </source>
</evidence>
<reference evidence="1" key="1">
    <citation type="submission" date="2014-12" db="EMBL/GenBank/DDBJ databases">
        <title>Insight into the proteome of Arion vulgaris.</title>
        <authorList>
            <person name="Aradska J."/>
            <person name="Bulat T."/>
            <person name="Smidak R."/>
            <person name="Sarate P."/>
            <person name="Gangsoo J."/>
            <person name="Sialana F."/>
            <person name="Bilban M."/>
            <person name="Lubec G."/>
        </authorList>
    </citation>
    <scope>NUCLEOTIDE SEQUENCE</scope>
    <source>
        <tissue evidence="1">Skin</tissue>
    </source>
</reference>
<gene>
    <name evidence="1" type="primary">ORF205133</name>
</gene>
<dbReference type="AlphaFoldDB" id="A0A0B7BSD4"/>
<proteinExistence type="predicted"/>
<name>A0A0B7BSD4_9EUPU</name>
<sequence>MTHASTDSSCYNDFEVESSLTETVGVGLHFDWGDLAAANVTLNAPSVGRTMIGFKQNSKSWIDFQHKIFAEFNGRELDMDIGLKHNENTTKFWILYVYPDSDHSYLQTSIHRIGNSAHDFDVGGFLQVGKNSRPYNISMQYSLVDAKTAFGTTLETPFTKSL</sequence>
<dbReference type="EMBL" id="HACG01048185">
    <property type="protein sequence ID" value="CEK95050.1"/>
    <property type="molecule type" value="Transcribed_RNA"/>
</dbReference>
<feature type="non-terminal residue" evidence="1">
    <location>
        <position position="162"/>
    </location>
</feature>
<accession>A0A0B7BSD4</accession>
<organism evidence="1">
    <name type="scientific">Arion vulgaris</name>
    <dbReference type="NCBI Taxonomy" id="1028688"/>
    <lineage>
        <taxon>Eukaryota</taxon>
        <taxon>Metazoa</taxon>
        <taxon>Spiralia</taxon>
        <taxon>Lophotrochozoa</taxon>
        <taxon>Mollusca</taxon>
        <taxon>Gastropoda</taxon>
        <taxon>Heterobranchia</taxon>
        <taxon>Euthyneura</taxon>
        <taxon>Panpulmonata</taxon>
        <taxon>Eupulmonata</taxon>
        <taxon>Stylommatophora</taxon>
        <taxon>Helicina</taxon>
        <taxon>Arionoidea</taxon>
        <taxon>Arionidae</taxon>
        <taxon>Arion</taxon>
    </lineage>
</organism>